<dbReference type="EC" id="4.2.1.80" evidence="3"/>
<accession>A0A7W6IRL9</accession>
<organism evidence="3 4">
    <name type="scientific">Devosia subaequoris</name>
    <dbReference type="NCBI Taxonomy" id="395930"/>
    <lineage>
        <taxon>Bacteria</taxon>
        <taxon>Pseudomonadati</taxon>
        <taxon>Pseudomonadota</taxon>
        <taxon>Alphaproteobacteria</taxon>
        <taxon>Hyphomicrobiales</taxon>
        <taxon>Devosiaceae</taxon>
        <taxon>Devosia</taxon>
    </lineage>
</organism>
<dbReference type="PANTHER" id="PTHR30143">
    <property type="entry name" value="ACID HYDRATASE"/>
    <property type="match status" value="1"/>
</dbReference>
<evidence type="ECO:0000313" key="4">
    <source>
        <dbReference type="Proteomes" id="UP000547011"/>
    </source>
</evidence>
<protein>
    <submittedName>
        <fullName evidence="3">2-keto-4-pentenoate hydratase</fullName>
        <ecNumber evidence="3">4.2.1.80</ecNumber>
    </submittedName>
</protein>
<dbReference type="Pfam" id="PF01557">
    <property type="entry name" value="FAA_hydrolase"/>
    <property type="match status" value="1"/>
</dbReference>
<dbReference type="InterPro" id="IPR036663">
    <property type="entry name" value="Fumarylacetoacetase_C_sf"/>
</dbReference>
<dbReference type="GO" id="GO:0008684">
    <property type="term" value="F:2-oxopent-4-enoate hydratase activity"/>
    <property type="evidence" value="ECO:0007669"/>
    <property type="project" value="UniProtKB-EC"/>
</dbReference>
<dbReference type="RefSeq" id="WP_183312694.1">
    <property type="nucleotide sequence ID" value="NZ_JACIEW010000013.1"/>
</dbReference>
<keyword evidence="1 3" id="KW-0456">Lyase</keyword>
<dbReference type="SUPFAM" id="SSF56529">
    <property type="entry name" value="FAH"/>
    <property type="match status" value="1"/>
</dbReference>
<dbReference type="InterPro" id="IPR011234">
    <property type="entry name" value="Fumarylacetoacetase-like_C"/>
</dbReference>
<feature type="domain" description="Fumarylacetoacetase-like C-terminal" evidence="2">
    <location>
        <begin position="76"/>
        <end position="235"/>
    </location>
</feature>
<name>A0A7W6IRL9_9HYPH</name>
<dbReference type="PANTHER" id="PTHR30143:SF0">
    <property type="entry name" value="2-KETO-4-PENTENOATE HYDRATASE"/>
    <property type="match status" value="1"/>
</dbReference>
<reference evidence="3 4" key="1">
    <citation type="submission" date="2020-08" db="EMBL/GenBank/DDBJ databases">
        <title>Genomic Encyclopedia of Type Strains, Phase IV (KMG-IV): sequencing the most valuable type-strain genomes for metagenomic binning, comparative biology and taxonomic classification.</title>
        <authorList>
            <person name="Goeker M."/>
        </authorList>
    </citation>
    <scope>NUCLEOTIDE SEQUENCE [LARGE SCALE GENOMIC DNA]</scope>
    <source>
        <strain evidence="3 4">DSM 23447</strain>
    </source>
</reference>
<dbReference type="GO" id="GO:0005737">
    <property type="term" value="C:cytoplasm"/>
    <property type="evidence" value="ECO:0007669"/>
    <property type="project" value="TreeGrafter"/>
</dbReference>
<evidence type="ECO:0000256" key="1">
    <source>
        <dbReference type="ARBA" id="ARBA00023239"/>
    </source>
</evidence>
<dbReference type="EMBL" id="JACIEW010000013">
    <property type="protein sequence ID" value="MBB4053946.1"/>
    <property type="molecule type" value="Genomic_DNA"/>
</dbReference>
<dbReference type="Proteomes" id="UP000547011">
    <property type="component" value="Unassembled WGS sequence"/>
</dbReference>
<sequence length="253" mass="26037">MSARRAALSLAEFPGPQPTTLQAAYAVQERMLDALADRPVAWKVGLIAAEQSAALGDNRLVGPVARLIEQGAGGRGVAVPLIAGGFAAVEAELALLIGHDIPARSEVFAEADLADYVSDMRIAAEIAGSPLAAIVELGPTAVVSDHGNNLAVVLGGSIADWRARSLQSLVCTVSINNAVIASGSAEQVPGGPLAALSFLVQNLARRGRALKKGDWVSTGAMTGVHPVAPGMLAELDFGSHGRLSVRFSTHRQT</sequence>
<comment type="caution">
    <text evidence="3">The sequence shown here is derived from an EMBL/GenBank/DDBJ whole genome shotgun (WGS) entry which is preliminary data.</text>
</comment>
<evidence type="ECO:0000313" key="3">
    <source>
        <dbReference type="EMBL" id="MBB4053946.1"/>
    </source>
</evidence>
<evidence type="ECO:0000259" key="2">
    <source>
        <dbReference type="Pfam" id="PF01557"/>
    </source>
</evidence>
<keyword evidence="4" id="KW-1185">Reference proteome</keyword>
<dbReference type="InterPro" id="IPR050772">
    <property type="entry name" value="Hydratase-Decarb/MhpD_sf"/>
</dbReference>
<gene>
    <name evidence="3" type="ORF">GGR20_003617</name>
</gene>
<proteinExistence type="predicted"/>
<dbReference type="Gene3D" id="3.90.850.10">
    <property type="entry name" value="Fumarylacetoacetase-like, C-terminal domain"/>
    <property type="match status" value="1"/>
</dbReference>
<dbReference type="AlphaFoldDB" id="A0A7W6IRL9"/>